<dbReference type="EMBL" id="ML119807">
    <property type="protein sequence ID" value="RPA73901.1"/>
    <property type="molecule type" value="Genomic_DNA"/>
</dbReference>
<sequence length="154" mass="17136">MGAFTALSPAVNSAAKEEKACKCIVSSTQAGIGNGWIARIIYRKTYERIKTEFGDDGGIDHSTTQQREAEQDLEEQKLQDSESMKRLRAIAVDALLESFRFHVLQDNSGSERFAASAIRDMDGIEQACIAARRVLRAIESELGLLLYRRGRVQL</sequence>
<evidence type="ECO:0000313" key="2">
    <source>
        <dbReference type="EMBL" id="RPA73901.1"/>
    </source>
</evidence>
<dbReference type="Proteomes" id="UP000275078">
    <property type="component" value="Unassembled WGS sequence"/>
</dbReference>
<reference evidence="2 3" key="1">
    <citation type="journal article" date="2018" name="Nat. Ecol. Evol.">
        <title>Pezizomycetes genomes reveal the molecular basis of ectomycorrhizal truffle lifestyle.</title>
        <authorList>
            <person name="Murat C."/>
            <person name="Payen T."/>
            <person name="Noel B."/>
            <person name="Kuo A."/>
            <person name="Morin E."/>
            <person name="Chen J."/>
            <person name="Kohler A."/>
            <person name="Krizsan K."/>
            <person name="Balestrini R."/>
            <person name="Da Silva C."/>
            <person name="Montanini B."/>
            <person name="Hainaut M."/>
            <person name="Levati E."/>
            <person name="Barry K.W."/>
            <person name="Belfiori B."/>
            <person name="Cichocki N."/>
            <person name="Clum A."/>
            <person name="Dockter R.B."/>
            <person name="Fauchery L."/>
            <person name="Guy J."/>
            <person name="Iotti M."/>
            <person name="Le Tacon F."/>
            <person name="Lindquist E.A."/>
            <person name="Lipzen A."/>
            <person name="Malagnac F."/>
            <person name="Mello A."/>
            <person name="Molinier V."/>
            <person name="Miyauchi S."/>
            <person name="Poulain J."/>
            <person name="Riccioni C."/>
            <person name="Rubini A."/>
            <person name="Sitrit Y."/>
            <person name="Splivallo R."/>
            <person name="Traeger S."/>
            <person name="Wang M."/>
            <person name="Zifcakova L."/>
            <person name="Wipf D."/>
            <person name="Zambonelli A."/>
            <person name="Paolocci F."/>
            <person name="Nowrousian M."/>
            <person name="Ottonello S."/>
            <person name="Baldrian P."/>
            <person name="Spatafora J.W."/>
            <person name="Henrissat B."/>
            <person name="Nagy L.G."/>
            <person name="Aury J.M."/>
            <person name="Wincker P."/>
            <person name="Grigoriev I.V."/>
            <person name="Bonfante P."/>
            <person name="Martin F.M."/>
        </authorList>
    </citation>
    <scope>NUCLEOTIDE SEQUENCE [LARGE SCALE GENOMIC DNA]</scope>
    <source>
        <strain evidence="2 3">RN42</strain>
    </source>
</reference>
<evidence type="ECO:0000313" key="3">
    <source>
        <dbReference type="Proteomes" id="UP000275078"/>
    </source>
</evidence>
<accession>A0A3N4HPC7</accession>
<feature type="compositionally biased region" description="Basic and acidic residues" evidence="1">
    <location>
        <begin position="67"/>
        <end position="79"/>
    </location>
</feature>
<evidence type="ECO:0000256" key="1">
    <source>
        <dbReference type="SAM" id="MobiDB-lite"/>
    </source>
</evidence>
<keyword evidence="3" id="KW-1185">Reference proteome</keyword>
<proteinExistence type="predicted"/>
<name>A0A3N4HPC7_ASCIM</name>
<dbReference type="AlphaFoldDB" id="A0A3N4HPC7"/>
<gene>
    <name evidence="2" type="ORF">BJ508DRAFT_313349</name>
</gene>
<organism evidence="2 3">
    <name type="scientific">Ascobolus immersus RN42</name>
    <dbReference type="NCBI Taxonomy" id="1160509"/>
    <lineage>
        <taxon>Eukaryota</taxon>
        <taxon>Fungi</taxon>
        <taxon>Dikarya</taxon>
        <taxon>Ascomycota</taxon>
        <taxon>Pezizomycotina</taxon>
        <taxon>Pezizomycetes</taxon>
        <taxon>Pezizales</taxon>
        <taxon>Ascobolaceae</taxon>
        <taxon>Ascobolus</taxon>
    </lineage>
</organism>
<feature type="region of interest" description="Disordered" evidence="1">
    <location>
        <begin position="53"/>
        <end position="79"/>
    </location>
</feature>
<protein>
    <submittedName>
        <fullName evidence="2">Uncharacterized protein</fullName>
    </submittedName>
</protein>